<dbReference type="PROSITE" id="PS01095">
    <property type="entry name" value="GH18_1"/>
    <property type="match status" value="1"/>
</dbReference>
<organism evidence="12 13">
    <name type="scientific">Planctobacterium marinum</name>
    <dbReference type="NCBI Taxonomy" id="1631968"/>
    <lineage>
        <taxon>Bacteria</taxon>
        <taxon>Pseudomonadati</taxon>
        <taxon>Pseudomonadota</taxon>
        <taxon>Gammaproteobacteria</taxon>
        <taxon>Alteromonadales</taxon>
        <taxon>Alteromonadaceae</taxon>
        <taxon>Planctobacterium</taxon>
    </lineage>
</organism>
<evidence type="ECO:0000313" key="13">
    <source>
        <dbReference type="Proteomes" id="UP001333710"/>
    </source>
</evidence>
<dbReference type="InterPro" id="IPR001579">
    <property type="entry name" value="Glyco_hydro_18_chit_AS"/>
</dbReference>
<dbReference type="CDD" id="cd12215">
    <property type="entry name" value="ChiC_BD"/>
    <property type="match status" value="2"/>
</dbReference>
<dbReference type="GO" id="GO:0000272">
    <property type="term" value="P:polysaccharide catabolic process"/>
    <property type="evidence" value="ECO:0007669"/>
    <property type="project" value="UniProtKB-KW"/>
</dbReference>
<dbReference type="InterPro" id="IPR001223">
    <property type="entry name" value="Glyco_hydro18_cat"/>
</dbReference>
<accession>A0AA48KV61</accession>
<evidence type="ECO:0000313" key="12">
    <source>
        <dbReference type="EMBL" id="BDX07175.1"/>
    </source>
</evidence>
<keyword evidence="8" id="KW-0624">Polysaccharide degradation</keyword>
<dbReference type="Pfam" id="PF02839">
    <property type="entry name" value="CBM_5_12"/>
    <property type="match status" value="2"/>
</dbReference>
<feature type="domain" description="GH18" evidence="11">
    <location>
        <begin position="163"/>
        <end position="566"/>
    </location>
</feature>
<dbReference type="EMBL" id="AP027272">
    <property type="protein sequence ID" value="BDX07175.1"/>
    <property type="molecule type" value="Genomic_DNA"/>
</dbReference>
<dbReference type="GO" id="GO:0008061">
    <property type="term" value="F:chitin binding"/>
    <property type="evidence" value="ECO:0007669"/>
    <property type="project" value="InterPro"/>
</dbReference>
<dbReference type="AlphaFoldDB" id="A0AA48KV61"/>
<keyword evidence="10" id="KW-0732">Signal</keyword>
<dbReference type="Gene3D" id="3.10.50.10">
    <property type="match status" value="1"/>
</dbReference>
<dbReference type="GO" id="GO:0006032">
    <property type="term" value="P:chitin catabolic process"/>
    <property type="evidence" value="ECO:0007669"/>
    <property type="project" value="UniProtKB-KW"/>
</dbReference>
<dbReference type="SUPFAM" id="SSF81296">
    <property type="entry name" value="E set domains"/>
    <property type="match status" value="1"/>
</dbReference>
<dbReference type="SMART" id="SM00495">
    <property type="entry name" value="ChtBD3"/>
    <property type="match status" value="2"/>
</dbReference>
<dbReference type="PANTHER" id="PTHR11177:SF317">
    <property type="entry name" value="CHITINASE 12-RELATED"/>
    <property type="match status" value="1"/>
</dbReference>
<dbReference type="Gene3D" id="3.20.20.80">
    <property type="entry name" value="Glycosidases"/>
    <property type="match status" value="1"/>
</dbReference>
<dbReference type="SMART" id="SM00089">
    <property type="entry name" value="PKD"/>
    <property type="match status" value="3"/>
</dbReference>
<dbReference type="Gene3D" id="2.10.10.20">
    <property type="entry name" value="Carbohydrate-binding module superfamily 5/12"/>
    <property type="match status" value="2"/>
</dbReference>
<dbReference type="CDD" id="cd06548">
    <property type="entry name" value="GH18_chitinase"/>
    <property type="match status" value="1"/>
</dbReference>
<dbReference type="InterPro" id="IPR011583">
    <property type="entry name" value="Chitinase_II/V-like_cat"/>
</dbReference>
<proteinExistence type="inferred from homology"/>
<reference evidence="12" key="1">
    <citation type="submission" date="2023-01" db="EMBL/GenBank/DDBJ databases">
        <title>Complete genome sequence of Planctobacterium marinum strain Dej080120_11.</title>
        <authorList>
            <person name="Ueki S."/>
            <person name="Maruyama F."/>
        </authorList>
    </citation>
    <scope>NUCLEOTIDE SEQUENCE</scope>
    <source>
        <strain evidence="12">Dej080120_11</strain>
    </source>
</reference>
<name>A0AA48KV61_9ALTE</name>
<dbReference type="InterPro" id="IPR050314">
    <property type="entry name" value="Glycosyl_Hydrlase_18"/>
</dbReference>
<comment type="similarity">
    <text evidence="2">Belongs to the glycosyl hydrolase 18 family. Chitinase class II subfamily.</text>
</comment>
<dbReference type="EC" id="3.2.1.14" evidence="3"/>
<evidence type="ECO:0000256" key="1">
    <source>
        <dbReference type="ARBA" id="ARBA00000822"/>
    </source>
</evidence>
<evidence type="ECO:0000256" key="2">
    <source>
        <dbReference type="ARBA" id="ARBA00009121"/>
    </source>
</evidence>
<dbReference type="KEGG" id="pmaw:MACH26_26960"/>
<dbReference type="Pfam" id="PF08329">
    <property type="entry name" value="ChitinaseA_N"/>
    <property type="match status" value="1"/>
</dbReference>
<dbReference type="InterPro" id="IPR036573">
    <property type="entry name" value="CBM_sf_5/12"/>
</dbReference>
<dbReference type="InterPro" id="IPR013783">
    <property type="entry name" value="Ig-like_fold"/>
</dbReference>
<keyword evidence="7 9" id="KW-0326">Glycosidase</keyword>
<sequence length="873" mass="92673">MKLKKLALATALLSTGISGQALAAAPGAPTINWMETNFAIIEIDETASAYQQLVTIKNYAEVPVSWSKWSGDAATSARYLLNGTVVLEQNLTGGGDSQTGSATLQVDTGGQYQLSIELCNNDGCTAAASTVSIKVEDTDGSHMDPLVLTDGENNQPYTNSTDSVVGSYFVEWGVYGRKFPVDKIPAYNLTHILYGFIPICGPNDSLQAANPGGHNILVASCNGMPDFSVTIHDIFAAVTKTQNGQVSGDSYRGNFGQLMALKQAYPDLTILPSIGGWTLSDPFYYLGDASNRQTFVNSVEQFLRTWKFFDGVDIDWEYPGGGGANGSLGDPTNDGETYRLLMRDLRAMLDSLEAETGRTYELTSAVGAAEQKINRIDYQAMQQYMDYIFIMSYDFYGAFDLNKLGHQTGVYAPDFRPTDAQTQQFNLSGAVDEFLAQGVSPSKLVAGVAMYGRGWTGVNGFDQNTHLTGTATGPVAGSWEPGVVDYRDIAQFRNSSDWSYYYDNAAEAPYLFKASTGDLITYDDATSVQAKGDLVAAKGLAGLFSWEIDADNGDILNAMHEALGHGGGTGNNAPTARAGLNQTITNLPATVSLNGSSSTDPDGDNLSYVWQQVSGTPVTLNNANSATANFNAGVVSTDQTLVFRLTVNDGALDAEDTVQVTLKAVTQGNTPPVADAGNNQTVAANATVTLDAGGSSDADGDTLSYSWQQVSGTAVTLAGANSVQSSFTTPTVSSNEDLVFQVLVDDGTDSDTATVSITVTGNSTGNPCDASDPNAGNYNAWSAGNTYTSGATVSHNNLVWQANWWNQNSEPSNSNSAWTLLSDVEFPWDASVAYTGGSEVNHLDRRYSAAYWTQGDEPGVATVWSDIGPASCE</sequence>
<evidence type="ECO:0000256" key="10">
    <source>
        <dbReference type="SAM" id="SignalP"/>
    </source>
</evidence>
<evidence type="ECO:0000256" key="7">
    <source>
        <dbReference type="ARBA" id="ARBA00023295"/>
    </source>
</evidence>
<dbReference type="InterPro" id="IPR003610">
    <property type="entry name" value="CBM5/12"/>
</dbReference>
<dbReference type="InterPro" id="IPR014756">
    <property type="entry name" value="Ig_E-set"/>
</dbReference>
<dbReference type="CDD" id="cd02848">
    <property type="entry name" value="E_set_Chitinase_N"/>
    <property type="match status" value="1"/>
</dbReference>
<dbReference type="PANTHER" id="PTHR11177">
    <property type="entry name" value="CHITINASE"/>
    <property type="match status" value="1"/>
</dbReference>
<dbReference type="RefSeq" id="WP_338293159.1">
    <property type="nucleotide sequence ID" value="NZ_AP027272.1"/>
</dbReference>
<dbReference type="SUPFAM" id="SSF54556">
    <property type="entry name" value="Chitinase insertion domain"/>
    <property type="match status" value="1"/>
</dbReference>
<comment type="catalytic activity">
    <reaction evidence="1">
        <text>Random endo-hydrolysis of N-acetyl-beta-D-glucosaminide (1-&gt;4)-beta-linkages in chitin and chitodextrins.</text>
        <dbReference type="EC" id="3.2.1.14"/>
    </reaction>
</comment>
<protein>
    <recommendedName>
        <fullName evidence="3">chitinase</fullName>
        <ecNumber evidence="3">3.2.1.14</ecNumber>
    </recommendedName>
</protein>
<evidence type="ECO:0000256" key="4">
    <source>
        <dbReference type="ARBA" id="ARBA00022801"/>
    </source>
</evidence>
<gene>
    <name evidence="12" type="ORF">MACH26_26960</name>
</gene>
<dbReference type="PROSITE" id="PS51910">
    <property type="entry name" value="GH18_2"/>
    <property type="match status" value="1"/>
</dbReference>
<dbReference type="SUPFAM" id="SSF51055">
    <property type="entry name" value="Carbohydrate binding domain"/>
    <property type="match status" value="2"/>
</dbReference>
<evidence type="ECO:0000256" key="6">
    <source>
        <dbReference type="ARBA" id="ARBA00023277"/>
    </source>
</evidence>
<keyword evidence="6" id="KW-0119">Carbohydrate metabolism</keyword>
<keyword evidence="5" id="KW-0146">Chitin degradation</keyword>
<dbReference type="InterPro" id="IPR029070">
    <property type="entry name" value="Chitinase_insertion_sf"/>
</dbReference>
<dbReference type="Proteomes" id="UP001333710">
    <property type="component" value="Chromosome"/>
</dbReference>
<evidence type="ECO:0000256" key="9">
    <source>
        <dbReference type="RuleBase" id="RU000489"/>
    </source>
</evidence>
<evidence type="ECO:0000256" key="8">
    <source>
        <dbReference type="ARBA" id="ARBA00023326"/>
    </source>
</evidence>
<dbReference type="InterPro" id="IPR017853">
    <property type="entry name" value="GH"/>
</dbReference>
<dbReference type="InterPro" id="IPR013540">
    <property type="entry name" value="ChitinaseA_N"/>
</dbReference>
<evidence type="ECO:0000256" key="5">
    <source>
        <dbReference type="ARBA" id="ARBA00023024"/>
    </source>
</evidence>
<dbReference type="Pfam" id="PF00704">
    <property type="entry name" value="Glyco_hydro_18"/>
    <property type="match status" value="1"/>
</dbReference>
<dbReference type="Gene3D" id="2.60.40.10">
    <property type="entry name" value="Immunoglobulins"/>
    <property type="match status" value="3"/>
</dbReference>
<keyword evidence="4 9" id="KW-0378">Hydrolase</keyword>
<evidence type="ECO:0000256" key="3">
    <source>
        <dbReference type="ARBA" id="ARBA00012729"/>
    </source>
</evidence>
<dbReference type="GO" id="GO:0030246">
    <property type="term" value="F:carbohydrate binding"/>
    <property type="evidence" value="ECO:0007669"/>
    <property type="project" value="InterPro"/>
</dbReference>
<dbReference type="GO" id="GO:0008843">
    <property type="term" value="F:endochitinase activity"/>
    <property type="evidence" value="ECO:0007669"/>
    <property type="project" value="UniProtKB-EC"/>
</dbReference>
<feature type="signal peptide" evidence="10">
    <location>
        <begin position="1"/>
        <end position="23"/>
    </location>
</feature>
<evidence type="ECO:0000259" key="11">
    <source>
        <dbReference type="PROSITE" id="PS51910"/>
    </source>
</evidence>
<dbReference type="SUPFAM" id="SSF51445">
    <property type="entry name" value="(Trans)glycosidases"/>
    <property type="match status" value="1"/>
</dbReference>
<dbReference type="GO" id="GO:0005576">
    <property type="term" value="C:extracellular region"/>
    <property type="evidence" value="ECO:0007669"/>
    <property type="project" value="InterPro"/>
</dbReference>
<keyword evidence="13" id="KW-1185">Reference proteome</keyword>
<dbReference type="InterPro" id="IPR022409">
    <property type="entry name" value="PKD/Chitinase_dom"/>
</dbReference>
<dbReference type="SMART" id="SM00636">
    <property type="entry name" value="Glyco_18"/>
    <property type="match status" value="1"/>
</dbReference>
<feature type="chain" id="PRO_5041465999" description="chitinase" evidence="10">
    <location>
        <begin position="24"/>
        <end position="873"/>
    </location>
</feature>
<dbReference type="Pfam" id="PF22352">
    <property type="entry name" value="K319L-like_PKD"/>
    <property type="match status" value="2"/>
</dbReference>